<evidence type="ECO:0000256" key="6">
    <source>
        <dbReference type="SAM" id="MobiDB-lite"/>
    </source>
</evidence>
<dbReference type="EMBL" id="CCKQ01015483">
    <property type="protein sequence ID" value="CDW87300.1"/>
    <property type="molecule type" value="Genomic_DNA"/>
</dbReference>
<dbReference type="PANTHER" id="PTHR13946:SF16">
    <property type="entry name" value="DNA-DIRECTED RNA POLYMERASE II SUBUNIT RPB11"/>
    <property type="match status" value="1"/>
</dbReference>
<feature type="compositionally biased region" description="Polar residues" evidence="6">
    <location>
        <begin position="104"/>
        <end position="113"/>
    </location>
</feature>
<dbReference type="InterPro" id="IPR009025">
    <property type="entry name" value="RBP11-like_dimer"/>
</dbReference>
<dbReference type="Proteomes" id="UP000039865">
    <property type="component" value="Unassembled WGS sequence"/>
</dbReference>
<accession>A0A078AXY2</accession>
<dbReference type="InterPro" id="IPR037685">
    <property type="entry name" value="RBP11"/>
</dbReference>
<dbReference type="InterPro" id="IPR036603">
    <property type="entry name" value="RBP11-like"/>
</dbReference>
<dbReference type="AlphaFoldDB" id="A0A078AXY2"/>
<dbReference type="OrthoDB" id="10248581at2759"/>
<evidence type="ECO:0000313" key="8">
    <source>
        <dbReference type="EMBL" id="CDW87300.1"/>
    </source>
</evidence>
<evidence type="ECO:0000259" key="7">
    <source>
        <dbReference type="Pfam" id="PF13656"/>
    </source>
</evidence>
<evidence type="ECO:0000256" key="1">
    <source>
        <dbReference type="ARBA" id="ARBA00004123"/>
    </source>
</evidence>
<dbReference type="PANTHER" id="PTHR13946">
    <property type="entry name" value="DNA-DIRECTED RNA POLYMERASE I,II,III"/>
    <property type="match status" value="1"/>
</dbReference>
<dbReference type="InParanoid" id="A0A078AXY2"/>
<dbReference type="GO" id="GO:0005665">
    <property type="term" value="C:RNA polymerase II, core complex"/>
    <property type="evidence" value="ECO:0007669"/>
    <property type="project" value="InterPro"/>
</dbReference>
<protein>
    <submittedName>
        <fullName evidence="8">Dna-directed rna polymerase ii subunit rpb11-like isoform x1</fullName>
    </submittedName>
</protein>
<feature type="region of interest" description="Disordered" evidence="6">
    <location>
        <begin position="93"/>
        <end position="113"/>
    </location>
</feature>
<dbReference type="InterPro" id="IPR022905">
    <property type="entry name" value="Rpo11-like"/>
</dbReference>
<gene>
    <name evidence="8" type="primary">Contig13418.g14323</name>
    <name evidence="8" type="ORF">STYLEM_16403</name>
</gene>
<dbReference type="CDD" id="cd06926">
    <property type="entry name" value="RNAP_II_RPB11"/>
    <property type="match status" value="1"/>
</dbReference>
<organism evidence="8 9">
    <name type="scientific">Stylonychia lemnae</name>
    <name type="common">Ciliate</name>
    <dbReference type="NCBI Taxonomy" id="5949"/>
    <lineage>
        <taxon>Eukaryota</taxon>
        <taxon>Sar</taxon>
        <taxon>Alveolata</taxon>
        <taxon>Ciliophora</taxon>
        <taxon>Intramacronucleata</taxon>
        <taxon>Spirotrichea</taxon>
        <taxon>Stichotrichia</taxon>
        <taxon>Sporadotrichida</taxon>
        <taxon>Oxytrichidae</taxon>
        <taxon>Stylonychinae</taxon>
        <taxon>Stylonychia</taxon>
    </lineage>
</organism>
<comment type="similarity">
    <text evidence="5">Belongs to the archaeal Rpo11/eukaryotic RPB11/RPC19 RNA polymerase subunit family.</text>
</comment>
<dbReference type="InterPro" id="IPR008193">
    <property type="entry name" value="RNA_pol_Rpb11_13-16kDa_CS"/>
</dbReference>
<evidence type="ECO:0000256" key="3">
    <source>
        <dbReference type="ARBA" id="ARBA00023163"/>
    </source>
</evidence>
<evidence type="ECO:0000256" key="4">
    <source>
        <dbReference type="ARBA" id="ARBA00023242"/>
    </source>
</evidence>
<dbReference type="PROSITE" id="PS01154">
    <property type="entry name" value="RNA_POL_L_13KD"/>
    <property type="match status" value="1"/>
</dbReference>
<name>A0A078AXY2_STYLE</name>
<proteinExistence type="inferred from homology"/>
<dbReference type="GO" id="GO:0046983">
    <property type="term" value="F:protein dimerization activity"/>
    <property type="evidence" value="ECO:0007669"/>
    <property type="project" value="InterPro"/>
</dbReference>
<evidence type="ECO:0000313" key="9">
    <source>
        <dbReference type="Proteomes" id="UP000039865"/>
    </source>
</evidence>
<dbReference type="GO" id="GO:0006366">
    <property type="term" value="P:transcription by RNA polymerase II"/>
    <property type="evidence" value="ECO:0007669"/>
    <property type="project" value="InterPro"/>
</dbReference>
<keyword evidence="2 8" id="KW-0240">DNA-directed RNA polymerase</keyword>
<dbReference type="Pfam" id="PF13656">
    <property type="entry name" value="RNA_pol_L_2"/>
    <property type="match status" value="1"/>
</dbReference>
<dbReference type="Gene3D" id="3.30.1360.10">
    <property type="entry name" value="RNA polymerase, RBP11-like subunit"/>
    <property type="match status" value="1"/>
</dbReference>
<dbReference type="HAMAP" id="MF_00261">
    <property type="entry name" value="RNApol_arch_Rpo11"/>
    <property type="match status" value="1"/>
</dbReference>
<dbReference type="GO" id="GO:0003899">
    <property type="term" value="F:DNA-directed RNA polymerase activity"/>
    <property type="evidence" value="ECO:0007669"/>
    <property type="project" value="InterPro"/>
</dbReference>
<evidence type="ECO:0000256" key="2">
    <source>
        <dbReference type="ARBA" id="ARBA00022478"/>
    </source>
</evidence>
<dbReference type="SUPFAM" id="SSF55257">
    <property type="entry name" value="RBP11-like subunits of RNA polymerase"/>
    <property type="match status" value="1"/>
</dbReference>
<keyword evidence="4" id="KW-0539">Nucleus</keyword>
<keyword evidence="3" id="KW-0804">Transcription</keyword>
<comment type="subcellular location">
    <subcellularLocation>
        <location evidence="1">Nucleus</location>
    </subcellularLocation>
</comment>
<sequence length="113" mass="12910">MDSKIRNHATITIQQEDHTIGNIIRMQLLKDPRVRFSGYRKPHPLENKVEIKVQTNGEINPATAVEQVCTNTHEHMALNAYRMDQNYQNQHGSTLGRTMGGPSSYMTHGYSQM</sequence>
<feature type="domain" description="DNA-directed RNA polymerase RBP11-like dimerisation" evidence="7">
    <location>
        <begin position="9"/>
        <end position="74"/>
    </location>
</feature>
<evidence type="ECO:0000256" key="5">
    <source>
        <dbReference type="ARBA" id="ARBA00025751"/>
    </source>
</evidence>
<dbReference type="GO" id="GO:0003677">
    <property type="term" value="F:DNA binding"/>
    <property type="evidence" value="ECO:0007669"/>
    <property type="project" value="InterPro"/>
</dbReference>
<reference evidence="8 9" key="1">
    <citation type="submission" date="2014-06" db="EMBL/GenBank/DDBJ databases">
        <authorList>
            <person name="Swart Estienne"/>
        </authorList>
    </citation>
    <scope>NUCLEOTIDE SEQUENCE [LARGE SCALE GENOMIC DNA]</scope>
    <source>
        <strain evidence="8 9">130c</strain>
    </source>
</reference>
<keyword evidence="9" id="KW-1185">Reference proteome</keyword>